<organism evidence="1 2">
    <name type="scientific">Pichia kluyveri</name>
    <name type="common">Yeast</name>
    <dbReference type="NCBI Taxonomy" id="36015"/>
    <lineage>
        <taxon>Eukaryota</taxon>
        <taxon>Fungi</taxon>
        <taxon>Dikarya</taxon>
        <taxon>Ascomycota</taxon>
        <taxon>Saccharomycotina</taxon>
        <taxon>Pichiomycetes</taxon>
        <taxon>Pichiales</taxon>
        <taxon>Pichiaceae</taxon>
        <taxon>Pichia</taxon>
    </lineage>
</organism>
<evidence type="ECO:0000313" key="1">
    <source>
        <dbReference type="EMBL" id="GMM46051.1"/>
    </source>
</evidence>
<proteinExistence type="predicted"/>
<evidence type="ECO:0000313" key="2">
    <source>
        <dbReference type="Proteomes" id="UP001378960"/>
    </source>
</evidence>
<dbReference type="GO" id="GO:0043291">
    <property type="term" value="C:RAVE complex"/>
    <property type="evidence" value="ECO:0007669"/>
    <property type="project" value="TreeGrafter"/>
</dbReference>
<name>A0AAV5R3G5_PICKL</name>
<protein>
    <submittedName>
        <fullName evidence="1">Rav2 protein</fullName>
    </submittedName>
</protein>
<dbReference type="InterPro" id="IPR028241">
    <property type="entry name" value="RAVE2/Rogdi"/>
</dbReference>
<reference evidence="1 2" key="1">
    <citation type="journal article" date="2023" name="Elife">
        <title>Identification of key yeast species and microbe-microbe interactions impacting larval growth of Drosophila in the wild.</title>
        <authorList>
            <person name="Mure A."/>
            <person name="Sugiura Y."/>
            <person name="Maeda R."/>
            <person name="Honda K."/>
            <person name="Sakurai N."/>
            <person name="Takahashi Y."/>
            <person name="Watada M."/>
            <person name="Katoh T."/>
            <person name="Gotoh A."/>
            <person name="Gotoh Y."/>
            <person name="Taniguchi I."/>
            <person name="Nakamura K."/>
            <person name="Hayashi T."/>
            <person name="Katayama T."/>
            <person name="Uemura T."/>
            <person name="Hattori Y."/>
        </authorList>
    </citation>
    <scope>NUCLEOTIDE SEQUENCE [LARGE SCALE GENOMIC DNA]</scope>
    <source>
        <strain evidence="1 2">PK-24</strain>
    </source>
</reference>
<keyword evidence="2" id="KW-1185">Reference proteome</keyword>
<comment type="caution">
    <text evidence="1">The sequence shown here is derived from an EMBL/GenBank/DDBJ whole genome shotgun (WGS) entry which is preliminary data.</text>
</comment>
<dbReference type="EMBL" id="BTGB01000003">
    <property type="protein sequence ID" value="GMM46051.1"/>
    <property type="molecule type" value="Genomic_DNA"/>
</dbReference>
<dbReference type="PANTHER" id="PTHR13618">
    <property type="entry name" value="LEUCINE ZIPPER CONTAINING TRANSCRIPTION FACTOR LZF1"/>
    <property type="match status" value="1"/>
</dbReference>
<gene>
    <name evidence="1" type="ORF">DAPK24_026260</name>
</gene>
<sequence>MSTRLYPRKEISETEIKVLVKKQNKNEISWYIDEVINTQLESVKDVLTSCVEHLDETDSTPYKLPLSSHQSEVIKGTITRENFKITELHLIINSKLFNGGKKSQFKLIDSQFIVIRQLLDCHDAIMNALSNIDKIGENKKNGNDIDIFIRYMDMLCSHVNNARKSLMNADPLYQFPSYRVNGTLFEPQLPKNGVLDFLVNNGELSVEFRSLNVVEKKPWSMIIDPAHRLSFADIVRKQIAKKRGTPVNKIIVEEYQKYLDWRKDHPDLDHEDQEEAGFTSTIKHIFTSNNDPSLSTLIKSAYTYLEESFTYIDDKSRPFVVKVADKCEVVTSDPILLSISIKLESIEKTLLRIRENLTNIY</sequence>
<dbReference type="PANTHER" id="PTHR13618:SF1">
    <property type="entry name" value="PROTEIN ROGDI HOMOLOG"/>
    <property type="match status" value="1"/>
</dbReference>
<dbReference type="Pfam" id="PF10259">
    <property type="entry name" value="Rogdi_lz"/>
    <property type="match status" value="1"/>
</dbReference>
<dbReference type="Proteomes" id="UP001378960">
    <property type="component" value="Unassembled WGS sequence"/>
</dbReference>
<dbReference type="AlphaFoldDB" id="A0AAV5R3G5"/>
<accession>A0AAV5R3G5</accession>